<feature type="transmembrane region" description="Helical" evidence="1">
    <location>
        <begin position="93"/>
        <end position="114"/>
    </location>
</feature>
<dbReference type="GO" id="GO:0016020">
    <property type="term" value="C:membrane"/>
    <property type="evidence" value="ECO:0007669"/>
    <property type="project" value="InterPro"/>
</dbReference>
<feature type="transmembrane region" description="Helical" evidence="1">
    <location>
        <begin position="188"/>
        <end position="207"/>
    </location>
</feature>
<evidence type="ECO:0000313" key="4">
    <source>
        <dbReference type="Proteomes" id="UP000245981"/>
    </source>
</evidence>
<dbReference type="AlphaFoldDB" id="A0A2V2BCT0"/>
<keyword evidence="1" id="KW-1133">Transmembrane helix</keyword>
<dbReference type="InterPro" id="IPR000045">
    <property type="entry name" value="Prepilin_IV_endopep_pep"/>
</dbReference>
<dbReference type="GO" id="GO:0004190">
    <property type="term" value="F:aspartic-type endopeptidase activity"/>
    <property type="evidence" value="ECO:0007669"/>
    <property type="project" value="InterPro"/>
</dbReference>
<accession>A0A2V2BCT0</accession>
<gene>
    <name evidence="3" type="ORF">C7431_11037</name>
</gene>
<organism evidence="3 4">
    <name type="scientific">Pantoea allii</name>
    <dbReference type="NCBI Taxonomy" id="574096"/>
    <lineage>
        <taxon>Bacteria</taxon>
        <taxon>Pseudomonadati</taxon>
        <taxon>Pseudomonadota</taxon>
        <taxon>Gammaproteobacteria</taxon>
        <taxon>Enterobacterales</taxon>
        <taxon>Erwiniaceae</taxon>
        <taxon>Pantoea</taxon>
    </lineage>
</organism>
<sequence>MLMLIAVVVVSFLLALKLPAYYLHARWEAEASVRSYESADRYVAVRPFLSIVLLCGGVLPAWYLTESLSFTLFVLLLAVAAYVDWMTTWVPDLLIFALSWTVLLGGLSTTSGLVSLPGAWAMLVPALMLNGLTALRRQPPALASGDLYLLPAAGAWLPPESALVCFLVSLLLSSVVGHFRKEVPFITILYPVFMVFSLCGDHFSWFLRWPAF</sequence>
<evidence type="ECO:0000259" key="2">
    <source>
        <dbReference type="Pfam" id="PF01478"/>
    </source>
</evidence>
<feature type="transmembrane region" description="Helical" evidence="1">
    <location>
        <begin position="44"/>
        <end position="63"/>
    </location>
</feature>
<comment type="caution">
    <text evidence="3">The sequence shown here is derived from an EMBL/GenBank/DDBJ whole genome shotgun (WGS) entry which is preliminary data.</text>
</comment>
<proteinExistence type="predicted"/>
<dbReference type="EMBL" id="QGHF01000010">
    <property type="protein sequence ID" value="PWK94543.1"/>
    <property type="molecule type" value="Genomic_DNA"/>
</dbReference>
<keyword evidence="1" id="KW-0812">Transmembrane</keyword>
<dbReference type="RefSeq" id="WP_109717978.1">
    <property type="nucleotide sequence ID" value="NZ_QGHF01000010.1"/>
</dbReference>
<reference evidence="3 4" key="1">
    <citation type="submission" date="2018-05" db="EMBL/GenBank/DDBJ databases">
        <title>Genomic Encyclopedia of Type Strains, Phase IV (KMG-V): Genome sequencing to study the core and pangenomes of soil and plant-associated prokaryotes.</title>
        <authorList>
            <person name="Whitman W."/>
        </authorList>
    </citation>
    <scope>NUCLEOTIDE SEQUENCE [LARGE SCALE GENOMIC DNA]</scope>
    <source>
        <strain evidence="3 4">PNA 200-10</strain>
    </source>
</reference>
<dbReference type="OrthoDB" id="6636515at2"/>
<evidence type="ECO:0000256" key="1">
    <source>
        <dbReference type="SAM" id="Phobius"/>
    </source>
</evidence>
<feature type="transmembrane region" description="Helical" evidence="1">
    <location>
        <begin position="156"/>
        <end position="176"/>
    </location>
</feature>
<protein>
    <submittedName>
        <fullName evidence="3">Type IV leader peptidase family protein</fullName>
    </submittedName>
</protein>
<evidence type="ECO:0000313" key="3">
    <source>
        <dbReference type="EMBL" id="PWK94543.1"/>
    </source>
</evidence>
<name>A0A2V2BCT0_9GAMM</name>
<feature type="transmembrane region" description="Helical" evidence="1">
    <location>
        <begin position="119"/>
        <end position="136"/>
    </location>
</feature>
<dbReference type="Gene3D" id="1.20.120.1220">
    <property type="match status" value="1"/>
</dbReference>
<dbReference type="Pfam" id="PF01478">
    <property type="entry name" value="Peptidase_A24"/>
    <property type="match status" value="1"/>
</dbReference>
<keyword evidence="1" id="KW-0472">Membrane</keyword>
<feature type="domain" description="Prepilin type IV endopeptidase peptidase" evidence="2">
    <location>
        <begin position="72"/>
        <end position="176"/>
    </location>
</feature>
<dbReference type="Proteomes" id="UP000245981">
    <property type="component" value="Unassembled WGS sequence"/>
</dbReference>